<evidence type="ECO:0000313" key="3">
    <source>
        <dbReference type="Proteomes" id="UP000072741"/>
    </source>
</evidence>
<dbReference type="PATRIC" id="fig|433924.3.peg.5241"/>
<evidence type="ECO:0000256" key="1">
    <source>
        <dbReference type="SAM" id="MobiDB-lite"/>
    </source>
</evidence>
<gene>
    <name evidence="2" type="ORF">NS331_15320</name>
</gene>
<dbReference type="Gene3D" id="1.20.910.10">
    <property type="entry name" value="Heme oxygenase-like"/>
    <property type="match status" value="1"/>
</dbReference>
<comment type="caution">
    <text evidence="2">The sequence shown here is derived from an EMBL/GenBank/DDBJ whole genome shotgun (WGS) entry which is preliminary data.</text>
</comment>
<protein>
    <recommendedName>
        <fullName evidence="4">Heme oxygenase-like protein</fullName>
    </recommendedName>
</protein>
<dbReference type="AlphaFoldDB" id="A0A147GRJ0"/>
<evidence type="ECO:0000313" key="2">
    <source>
        <dbReference type="EMBL" id="KTT18987.1"/>
    </source>
</evidence>
<feature type="region of interest" description="Disordered" evidence="1">
    <location>
        <begin position="1"/>
        <end position="20"/>
    </location>
</feature>
<evidence type="ECO:0008006" key="4">
    <source>
        <dbReference type="Google" id="ProtNLM"/>
    </source>
</evidence>
<organism evidence="2 3">
    <name type="scientific">Pseudacidovorax intermedius</name>
    <dbReference type="NCBI Taxonomy" id="433924"/>
    <lineage>
        <taxon>Bacteria</taxon>
        <taxon>Pseudomonadati</taxon>
        <taxon>Pseudomonadota</taxon>
        <taxon>Betaproteobacteria</taxon>
        <taxon>Burkholderiales</taxon>
        <taxon>Comamonadaceae</taxon>
        <taxon>Pseudacidovorax</taxon>
    </lineage>
</organism>
<keyword evidence="3" id="KW-1185">Reference proteome</keyword>
<dbReference type="InterPro" id="IPR016084">
    <property type="entry name" value="Haem_Oase-like_multi-hlx"/>
</dbReference>
<reference evidence="2 3" key="1">
    <citation type="journal article" date="2016" name="Front. Microbiol.">
        <title>Genomic Resource of Rice Seed Associated Bacteria.</title>
        <authorList>
            <person name="Midha S."/>
            <person name="Bansal K."/>
            <person name="Sharma S."/>
            <person name="Kumar N."/>
            <person name="Patil P.P."/>
            <person name="Chaudhry V."/>
            <person name="Patil P.B."/>
        </authorList>
    </citation>
    <scope>NUCLEOTIDE SEQUENCE [LARGE SCALE GENOMIC DNA]</scope>
    <source>
        <strain evidence="2 3">NS331</strain>
    </source>
</reference>
<proteinExistence type="predicted"/>
<accession>A0A147GRJ0</accession>
<dbReference type="Pfam" id="PF14518">
    <property type="entry name" value="Haem_oxygenas_2"/>
    <property type="match status" value="1"/>
</dbReference>
<name>A0A147GRJ0_9BURK</name>
<dbReference type="EMBL" id="LDSL01000096">
    <property type="protein sequence ID" value="KTT18987.1"/>
    <property type="molecule type" value="Genomic_DNA"/>
</dbReference>
<sequence>MQPARQAANEGSPAPSPATGARSLYDALWKANDAPDDALRLRAAEFIERWRKEMRQQPCDLPNSPDGLAAWQQAQLEATGGAYQDYLAARKAGAPRRYFGSRSHALYFLRAVAPTKLVDGAWLYGLLPGITNPHFNDLIVTYVEELGDGDPDKNHVLLYRRLIDALGIVDWAEQDDETYVQGALQLALAACTESLVPEVIGFNLGYEQLPLHLLITAYELDELGIDPTYFTLHVTVDNAAGGHAQRALRAAVENMPALADDGAFWERVADGYRLSNAGFGTTDAIAAFDGHRELLRVLGGRAAEGSMAHSDYCRIEGRTVNQWLADPEAIDGFVAALERKGWLQRNSDPAQSRFWKLLQGEAASMFGVFGDYELQVIYDWLRGDAAADGAAFVRGSAPTAAAPVPPRAFRHVRRAAAAKPALGLAALADAEVELDADVLALRHVLETGDTALQGATLRRLLGPALHWGPAGLEATRHVSRVLHAA</sequence>
<dbReference type="SMART" id="SM01236">
    <property type="entry name" value="Haem_oxygenase_2"/>
    <property type="match status" value="1"/>
</dbReference>
<dbReference type="Proteomes" id="UP000072741">
    <property type="component" value="Unassembled WGS sequence"/>
</dbReference>